<dbReference type="HOGENOM" id="CLU_107242_0_0_1"/>
<accession>F4S1F2</accession>
<dbReference type="EMBL" id="GL883137">
    <property type="protein sequence ID" value="EGG01554.1"/>
    <property type="molecule type" value="Genomic_DNA"/>
</dbReference>
<keyword evidence="3" id="KW-1185">Reference proteome</keyword>
<feature type="compositionally biased region" description="Low complexity" evidence="1">
    <location>
        <begin position="145"/>
        <end position="159"/>
    </location>
</feature>
<organism evidence="3">
    <name type="scientific">Melampsora larici-populina (strain 98AG31 / pathotype 3-4-7)</name>
    <name type="common">Poplar leaf rust fungus</name>
    <dbReference type="NCBI Taxonomy" id="747676"/>
    <lineage>
        <taxon>Eukaryota</taxon>
        <taxon>Fungi</taxon>
        <taxon>Dikarya</taxon>
        <taxon>Basidiomycota</taxon>
        <taxon>Pucciniomycotina</taxon>
        <taxon>Pucciniomycetes</taxon>
        <taxon>Pucciniales</taxon>
        <taxon>Melampsoraceae</taxon>
        <taxon>Melampsora</taxon>
    </lineage>
</organism>
<dbReference type="KEGG" id="mlr:MELLADRAFT_66997"/>
<evidence type="ECO:0000313" key="3">
    <source>
        <dbReference type="Proteomes" id="UP000001072"/>
    </source>
</evidence>
<dbReference type="AlphaFoldDB" id="F4S1F2"/>
<gene>
    <name evidence="2" type="ORF">MELLADRAFT_66997</name>
</gene>
<dbReference type="Proteomes" id="UP000001072">
    <property type="component" value="Unassembled WGS sequence"/>
</dbReference>
<dbReference type="VEuPathDB" id="FungiDB:MELLADRAFT_66997"/>
<name>F4S1F2_MELLP</name>
<feature type="region of interest" description="Disordered" evidence="1">
    <location>
        <begin position="199"/>
        <end position="225"/>
    </location>
</feature>
<dbReference type="GeneID" id="18930750"/>
<evidence type="ECO:0000313" key="2">
    <source>
        <dbReference type="EMBL" id="EGG01554.1"/>
    </source>
</evidence>
<dbReference type="OrthoDB" id="10561838at2759"/>
<protein>
    <submittedName>
        <fullName evidence="2">Uncharacterized protein</fullName>
    </submittedName>
</protein>
<feature type="region of interest" description="Disordered" evidence="1">
    <location>
        <begin position="1"/>
        <end position="37"/>
    </location>
</feature>
<sequence>MRNQTGLEHLKKNSESQRTLMQPEELTPSDQPQQDLMQEDQALDPLPPTITADKERLLMTLHKNNLCNWQKAQELNPNNTRAVTPYPSLWKNSHNSLTILLGKEEVLKRSLGWNPYTEETKLRARTNSRFIGKNPIQAQKTNLPEEPSQSTSSSGPSQTNHQKKQAQLYEKPAHVEEESNNMQQMLAFSRAYYQAVKGINKSQNKKKGKMSAKFNKNHQQPPPEA</sequence>
<dbReference type="InParanoid" id="F4S1F2"/>
<feature type="region of interest" description="Disordered" evidence="1">
    <location>
        <begin position="125"/>
        <end position="182"/>
    </location>
</feature>
<dbReference type="RefSeq" id="XP_007415145.1">
    <property type="nucleotide sequence ID" value="XM_007415083.1"/>
</dbReference>
<proteinExistence type="predicted"/>
<evidence type="ECO:0000256" key="1">
    <source>
        <dbReference type="SAM" id="MobiDB-lite"/>
    </source>
</evidence>
<reference evidence="3" key="1">
    <citation type="journal article" date="2011" name="Proc. Natl. Acad. Sci. U.S.A.">
        <title>Obligate biotrophy features unraveled by the genomic analysis of rust fungi.</title>
        <authorList>
            <person name="Duplessis S."/>
            <person name="Cuomo C.A."/>
            <person name="Lin Y.-C."/>
            <person name="Aerts A."/>
            <person name="Tisserant E."/>
            <person name="Veneault-Fourrey C."/>
            <person name="Joly D.L."/>
            <person name="Hacquard S."/>
            <person name="Amselem J."/>
            <person name="Cantarel B.L."/>
            <person name="Chiu R."/>
            <person name="Coutinho P.M."/>
            <person name="Feau N."/>
            <person name="Field M."/>
            <person name="Frey P."/>
            <person name="Gelhaye E."/>
            <person name="Goldberg J."/>
            <person name="Grabherr M.G."/>
            <person name="Kodira C.D."/>
            <person name="Kohler A."/>
            <person name="Kuees U."/>
            <person name="Lindquist E.A."/>
            <person name="Lucas S.M."/>
            <person name="Mago R."/>
            <person name="Mauceli E."/>
            <person name="Morin E."/>
            <person name="Murat C."/>
            <person name="Pangilinan J.L."/>
            <person name="Park R."/>
            <person name="Pearson M."/>
            <person name="Quesneville H."/>
            <person name="Rouhier N."/>
            <person name="Sakthikumar S."/>
            <person name="Salamov A.A."/>
            <person name="Schmutz J."/>
            <person name="Selles B."/>
            <person name="Shapiro H."/>
            <person name="Tanguay P."/>
            <person name="Tuskan G.A."/>
            <person name="Henrissat B."/>
            <person name="Van de Peer Y."/>
            <person name="Rouze P."/>
            <person name="Ellis J.G."/>
            <person name="Dodds P.N."/>
            <person name="Schein J.E."/>
            <person name="Zhong S."/>
            <person name="Hamelin R.C."/>
            <person name="Grigoriev I.V."/>
            <person name="Szabo L.J."/>
            <person name="Martin F."/>
        </authorList>
    </citation>
    <scope>NUCLEOTIDE SEQUENCE [LARGE SCALE GENOMIC DNA]</scope>
    <source>
        <strain evidence="3">98AG31 / pathotype 3-4-7</strain>
    </source>
</reference>